<gene>
    <name evidence="4" type="ORF">GCM10011589_45270</name>
</gene>
<dbReference type="SMART" id="SM00331">
    <property type="entry name" value="PP2C_SIG"/>
    <property type="match status" value="1"/>
</dbReference>
<feature type="domain" description="PPM-type phosphatase" evidence="3">
    <location>
        <begin position="215"/>
        <end position="426"/>
    </location>
</feature>
<reference evidence="5" key="1">
    <citation type="journal article" date="2019" name="Int. J. Syst. Evol. Microbiol.">
        <title>The Global Catalogue of Microorganisms (GCM) 10K type strain sequencing project: providing services to taxonomists for standard genome sequencing and annotation.</title>
        <authorList>
            <consortium name="The Broad Institute Genomics Platform"/>
            <consortium name="The Broad Institute Genome Sequencing Center for Infectious Disease"/>
            <person name="Wu L."/>
            <person name="Ma J."/>
        </authorList>
    </citation>
    <scope>NUCLEOTIDE SEQUENCE [LARGE SCALE GENOMIC DNA]</scope>
    <source>
        <strain evidence="5">CGMCC 4.5581</strain>
    </source>
</reference>
<dbReference type="PANTHER" id="PTHR43156:SF2">
    <property type="entry name" value="STAGE II SPORULATION PROTEIN E"/>
    <property type="match status" value="1"/>
</dbReference>
<dbReference type="Proteomes" id="UP000648663">
    <property type="component" value="Unassembled WGS sequence"/>
</dbReference>
<evidence type="ECO:0000256" key="2">
    <source>
        <dbReference type="SAM" id="Coils"/>
    </source>
</evidence>
<protein>
    <submittedName>
        <fullName evidence="4">Potassium-transporting ATPase subunit B</fullName>
    </submittedName>
</protein>
<dbReference type="SUPFAM" id="SSF81606">
    <property type="entry name" value="PP2C-like"/>
    <property type="match status" value="1"/>
</dbReference>
<dbReference type="Pfam" id="PF07228">
    <property type="entry name" value="SpoIIE"/>
    <property type="match status" value="1"/>
</dbReference>
<dbReference type="RefSeq" id="WP_188959707.1">
    <property type="nucleotide sequence ID" value="NZ_BAABJU010000063.1"/>
</dbReference>
<dbReference type="PANTHER" id="PTHR43156">
    <property type="entry name" value="STAGE II SPORULATION PROTEIN E-RELATED"/>
    <property type="match status" value="1"/>
</dbReference>
<evidence type="ECO:0000313" key="4">
    <source>
        <dbReference type="EMBL" id="GGL83824.1"/>
    </source>
</evidence>
<dbReference type="InterPro" id="IPR001932">
    <property type="entry name" value="PPM-type_phosphatase-like_dom"/>
</dbReference>
<sequence>MTELLHLPLGPDGDLVRVCTTVRQAAELLGLSGQDQTRLATAAAEAARATCRPGGGTLRLSVKPDTGTSGSVHVEFTPAAGPRAPRGGKTIDVLGRLLDRFEPAEDRWLLVKHLPGDQPVPAARLTIARQTLAQDADVDPVAALSEQNGELATALAQLRSREGELLRLNEELAETNRGVLALYAELERSAETIRVAQRQVFTELENALRPPPPAIPGMELGIRYLPAQSNSPTGGDLYDWLVLADGWLHITVVDVVGHGVKSTRTALDVTHAIRTLCREGHPLGDVTALADSLLAGTGALATVLLARVHPKTGTAEIAGAGHPPALLIRARGGVEYVEAKGRPIGFPGAGSYGVTHVELDPGDMLVLYTDGVIEAGPDIDEGLELLREAGLRLRDQALDDVLEGMLEAVQAGNALRDDALLLGARRIE</sequence>
<evidence type="ECO:0000256" key="1">
    <source>
        <dbReference type="ARBA" id="ARBA00022801"/>
    </source>
</evidence>
<dbReference type="InterPro" id="IPR052016">
    <property type="entry name" value="Bact_Sigma-Reg"/>
</dbReference>
<dbReference type="EMBL" id="BMMI01000012">
    <property type="protein sequence ID" value="GGL83824.1"/>
    <property type="molecule type" value="Genomic_DNA"/>
</dbReference>
<comment type="caution">
    <text evidence="4">The sequence shown here is derived from an EMBL/GenBank/DDBJ whole genome shotgun (WGS) entry which is preliminary data.</text>
</comment>
<feature type="coiled-coil region" evidence="2">
    <location>
        <begin position="141"/>
        <end position="171"/>
    </location>
</feature>
<proteinExistence type="predicted"/>
<dbReference type="InterPro" id="IPR036457">
    <property type="entry name" value="PPM-type-like_dom_sf"/>
</dbReference>
<evidence type="ECO:0000259" key="3">
    <source>
        <dbReference type="SMART" id="SM00331"/>
    </source>
</evidence>
<evidence type="ECO:0000313" key="5">
    <source>
        <dbReference type="Proteomes" id="UP000648663"/>
    </source>
</evidence>
<organism evidence="4 5">
    <name type="scientific">Modestobacter marinus</name>
    <dbReference type="NCBI Taxonomy" id="477641"/>
    <lineage>
        <taxon>Bacteria</taxon>
        <taxon>Bacillati</taxon>
        <taxon>Actinomycetota</taxon>
        <taxon>Actinomycetes</taxon>
        <taxon>Geodermatophilales</taxon>
        <taxon>Geodermatophilaceae</taxon>
        <taxon>Modestobacter</taxon>
    </lineage>
</organism>
<name>A0ABQ2GB37_9ACTN</name>
<keyword evidence="2" id="KW-0175">Coiled coil</keyword>
<keyword evidence="1" id="KW-0378">Hydrolase</keyword>
<dbReference type="Gene3D" id="3.60.40.10">
    <property type="entry name" value="PPM-type phosphatase domain"/>
    <property type="match status" value="1"/>
</dbReference>
<accession>A0ABQ2GB37</accession>
<keyword evidence="5" id="KW-1185">Reference proteome</keyword>